<keyword evidence="6" id="KW-1185">Reference proteome</keyword>
<dbReference type="PANTHER" id="PTHR10845:SF192">
    <property type="entry name" value="DOUBLE HIT, ISOFORM B"/>
    <property type="match status" value="1"/>
</dbReference>
<dbReference type="SUPFAM" id="SSF46785">
    <property type="entry name" value="Winged helix' DNA-binding domain"/>
    <property type="match status" value="1"/>
</dbReference>
<dbReference type="CDD" id="cd04450">
    <property type="entry name" value="DEP_RGS7-like"/>
    <property type="match status" value="1"/>
</dbReference>
<dbReference type="InterPro" id="IPR036388">
    <property type="entry name" value="WH-like_DNA-bd_sf"/>
</dbReference>
<dbReference type="Pfam" id="PF00615">
    <property type="entry name" value="RGS"/>
    <property type="match status" value="1"/>
</dbReference>
<feature type="region of interest" description="Disordered" evidence="2">
    <location>
        <begin position="600"/>
        <end position="621"/>
    </location>
</feature>
<evidence type="ECO:0000259" key="4">
    <source>
        <dbReference type="PROSITE" id="PS50186"/>
    </source>
</evidence>
<reference evidence="5 6" key="1">
    <citation type="submission" date="2019-01" db="EMBL/GenBank/DDBJ databases">
        <title>Draft Genome Sequencing of Zygosaccharomyces mellis Ca-7.</title>
        <authorList>
            <person name="Shiwa Y."/>
            <person name="Kanesaki Y."/>
            <person name="Ishige T."/>
            <person name="Mura K."/>
            <person name="Hori T."/>
            <person name="Tamura T."/>
        </authorList>
    </citation>
    <scope>NUCLEOTIDE SEQUENCE [LARGE SCALE GENOMIC DNA]</scope>
    <source>
        <strain evidence="5 6">Ca-7</strain>
    </source>
</reference>
<accession>A0A4C2EBH4</accession>
<dbReference type="InterPro" id="IPR058855">
    <property type="entry name" value="RGS1/SST2-like_Fungal-DR"/>
</dbReference>
<dbReference type="PROSITE" id="PS50186">
    <property type="entry name" value="DEP"/>
    <property type="match status" value="1"/>
</dbReference>
<dbReference type="GO" id="GO:0030695">
    <property type="term" value="F:GTPase regulator activity"/>
    <property type="evidence" value="ECO:0007669"/>
    <property type="project" value="UniProtKB-ARBA"/>
</dbReference>
<name>A0A4C2EBH4_9SACH</name>
<dbReference type="InterPro" id="IPR036305">
    <property type="entry name" value="RGS_sf"/>
</dbReference>
<dbReference type="GO" id="GO:0009968">
    <property type="term" value="P:negative regulation of signal transduction"/>
    <property type="evidence" value="ECO:0007669"/>
    <property type="project" value="UniProtKB-KW"/>
</dbReference>
<dbReference type="PROSITE" id="PS50132">
    <property type="entry name" value="RGS"/>
    <property type="match status" value="1"/>
</dbReference>
<comment type="caution">
    <text evidence="5">The sequence shown here is derived from an EMBL/GenBank/DDBJ whole genome shotgun (WGS) entry which is preliminary data.</text>
</comment>
<evidence type="ECO:0000313" key="6">
    <source>
        <dbReference type="Proteomes" id="UP000301737"/>
    </source>
</evidence>
<evidence type="ECO:0000259" key="3">
    <source>
        <dbReference type="PROSITE" id="PS50132"/>
    </source>
</evidence>
<dbReference type="AlphaFoldDB" id="A0A4C2EBH4"/>
<organism evidence="5 6">
    <name type="scientific">Zygosaccharomyces mellis</name>
    <dbReference type="NCBI Taxonomy" id="42258"/>
    <lineage>
        <taxon>Eukaryota</taxon>
        <taxon>Fungi</taxon>
        <taxon>Dikarya</taxon>
        <taxon>Ascomycota</taxon>
        <taxon>Saccharomycotina</taxon>
        <taxon>Saccharomycetes</taxon>
        <taxon>Saccharomycetales</taxon>
        <taxon>Saccharomycetaceae</taxon>
        <taxon>Zygosaccharomyces</taxon>
    </lineage>
</organism>
<dbReference type="Pfam" id="PF25889">
    <property type="entry name" value="WHD_Fungal_DR"/>
    <property type="match status" value="1"/>
</dbReference>
<dbReference type="OrthoDB" id="196547at2759"/>
<dbReference type="SMART" id="SM00049">
    <property type="entry name" value="DEP"/>
    <property type="match status" value="2"/>
</dbReference>
<dbReference type="GO" id="GO:0035556">
    <property type="term" value="P:intracellular signal transduction"/>
    <property type="evidence" value="ECO:0007669"/>
    <property type="project" value="InterPro"/>
</dbReference>
<dbReference type="Gene3D" id="1.10.167.10">
    <property type="entry name" value="Regulator of G-protein Signalling 4, domain 2"/>
    <property type="match status" value="1"/>
</dbReference>
<dbReference type="InterPro" id="IPR000591">
    <property type="entry name" value="DEP_dom"/>
</dbReference>
<dbReference type="InterPro" id="IPR036390">
    <property type="entry name" value="WH_DNA-bd_sf"/>
</dbReference>
<evidence type="ECO:0000313" key="5">
    <source>
        <dbReference type="EMBL" id="GCF00200.1"/>
    </source>
</evidence>
<sequence length="697" mass="80081">MDGARIQTDTLHEQASKSFRRTPNGLIFSEDLRVVYSVFLICLDLQDVDKDVKKGVFPFQKTVYPFSFSISDAVETMKHLELQVDMGITCTSISYTIQSEMAYYLLEVFMTAKLLHTPADRTRSLPKDKVLLQPTPKGVAILQKYIRDVGSKKIPDILTSDFSSMELFSFERSSETDSFIHSDYLIHILFITMMGISPNVWSPSKPNDKIPCLSKLLEYNNNDDLTFENLQFTNVNQFQMLESEKEFNWQDHLSEERLYDEKRTSPFAHRFFTNPDSDSHIQYYTSNCGLRLFKGKSYGQNKTLIDYSFTTKALWQWLMDCSDIMYPKEAVSVAAIFFKCGLIIPILDHCSQRSRFYISRSCHYTFSRRGWDVCQWNMDNVGDISSSASMGGSDKKKCRRESYLFDTATSQESFLTKDVPGSDSEKTIIPPEYRFKEFDDILNDPGMRYLFRRHLENEFCVENLDAFFEIKKFLKKLMLLEKLNDTRNSGGTRRGGKGKISEIKEVIEAALVKQTNECLEIGYHIYASYIAVGAPYQLNIDHTLRESISTIMLQPKLPLPKRFSLKINIEDILSISEGDLGITTSPLQKPEPVLFREDLSQKTSTKKVSAPKHKSNSTDLDSEVKDGIYPRKFSYTSPFEPELQENKTLNTAIDMVRTLAPLLEKLNQSLYRLMKVDSLQKFLNSSVYQGAVTLADM</sequence>
<proteinExistence type="predicted"/>
<feature type="domain" description="DEP" evidence="4">
    <location>
        <begin position="286"/>
        <end position="368"/>
    </location>
</feature>
<dbReference type="SMART" id="SM00315">
    <property type="entry name" value="RGS"/>
    <property type="match status" value="1"/>
</dbReference>
<dbReference type="PANTHER" id="PTHR10845">
    <property type="entry name" value="REGULATOR OF G PROTEIN SIGNALING"/>
    <property type="match status" value="1"/>
</dbReference>
<evidence type="ECO:0000256" key="1">
    <source>
        <dbReference type="ARBA" id="ARBA00022700"/>
    </source>
</evidence>
<keyword evidence="1" id="KW-0734">Signal transduction inhibitor</keyword>
<dbReference type="Gene3D" id="1.10.10.10">
    <property type="entry name" value="Winged helix-like DNA-binding domain superfamily/Winged helix DNA-binding domain"/>
    <property type="match status" value="1"/>
</dbReference>
<evidence type="ECO:0000256" key="2">
    <source>
        <dbReference type="SAM" id="MobiDB-lite"/>
    </source>
</evidence>
<feature type="domain" description="RGS" evidence="3">
    <location>
        <begin position="437"/>
        <end position="692"/>
    </location>
</feature>
<gene>
    <name evidence="5" type="ORF">ZYGM_001918</name>
</gene>
<dbReference type="Proteomes" id="UP000301737">
    <property type="component" value="Unassembled WGS sequence"/>
</dbReference>
<dbReference type="InterPro" id="IPR016137">
    <property type="entry name" value="RGS"/>
</dbReference>
<protein>
    <submittedName>
        <fullName evidence="5">Uncharacterized protein</fullName>
    </submittedName>
</protein>
<dbReference type="InterPro" id="IPR044926">
    <property type="entry name" value="RGS_subdomain_2"/>
</dbReference>
<dbReference type="EMBL" id="BIMX01000016">
    <property type="protein sequence ID" value="GCF00200.1"/>
    <property type="molecule type" value="Genomic_DNA"/>
</dbReference>
<dbReference type="SUPFAM" id="SSF48097">
    <property type="entry name" value="Regulator of G-protein signaling, RGS"/>
    <property type="match status" value="1"/>
</dbReference>